<evidence type="ECO:0000313" key="2">
    <source>
        <dbReference type="Proteomes" id="UP000054007"/>
    </source>
</evidence>
<accession>A0A0D7AWU2</accession>
<dbReference type="Proteomes" id="UP000054007">
    <property type="component" value="Unassembled WGS sequence"/>
</dbReference>
<evidence type="ECO:0008006" key="3">
    <source>
        <dbReference type="Google" id="ProtNLM"/>
    </source>
</evidence>
<dbReference type="AlphaFoldDB" id="A0A0D7AWU2"/>
<dbReference type="STRING" id="1314674.A0A0D7AWU2"/>
<gene>
    <name evidence="1" type="ORF">CYLTODRAFT_494370</name>
</gene>
<organism evidence="1 2">
    <name type="scientific">Cylindrobasidium torrendii FP15055 ss-10</name>
    <dbReference type="NCBI Taxonomy" id="1314674"/>
    <lineage>
        <taxon>Eukaryota</taxon>
        <taxon>Fungi</taxon>
        <taxon>Dikarya</taxon>
        <taxon>Basidiomycota</taxon>
        <taxon>Agaricomycotina</taxon>
        <taxon>Agaricomycetes</taxon>
        <taxon>Agaricomycetidae</taxon>
        <taxon>Agaricales</taxon>
        <taxon>Marasmiineae</taxon>
        <taxon>Physalacriaceae</taxon>
        <taxon>Cylindrobasidium</taxon>
    </lineage>
</organism>
<dbReference type="OrthoDB" id="5584477at2759"/>
<dbReference type="EMBL" id="KN880743">
    <property type="protein sequence ID" value="KIY62848.1"/>
    <property type="molecule type" value="Genomic_DNA"/>
</dbReference>
<protein>
    <recommendedName>
        <fullName evidence="3">Fungal-type protein kinase domain-containing protein</fullName>
    </recommendedName>
</protein>
<name>A0A0D7AWU2_9AGAR</name>
<keyword evidence="2" id="KW-1185">Reference proteome</keyword>
<reference evidence="1 2" key="1">
    <citation type="journal article" date="2015" name="Fungal Genet. Biol.">
        <title>Evolution of novel wood decay mechanisms in Agaricales revealed by the genome sequences of Fistulina hepatica and Cylindrobasidium torrendii.</title>
        <authorList>
            <person name="Floudas D."/>
            <person name="Held B.W."/>
            <person name="Riley R."/>
            <person name="Nagy L.G."/>
            <person name="Koehler G."/>
            <person name="Ransdell A.S."/>
            <person name="Younus H."/>
            <person name="Chow J."/>
            <person name="Chiniquy J."/>
            <person name="Lipzen A."/>
            <person name="Tritt A."/>
            <person name="Sun H."/>
            <person name="Haridas S."/>
            <person name="LaButti K."/>
            <person name="Ohm R.A."/>
            <person name="Kues U."/>
            <person name="Blanchette R.A."/>
            <person name="Grigoriev I.V."/>
            <person name="Minto R.E."/>
            <person name="Hibbett D.S."/>
        </authorList>
    </citation>
    <scope>NUCLEOTIDE SEQUENCE [LARGE SCALE GENOMIC DNA]</scope>
    <source>
        <strain evidence="1 2">FP15055 ss-10</strain>
    </source>
</reference>
<proteinExistence type="predicted"/>
<sequence>MHRDIRLGNFLRLVDEVDHKPFAAMGIQIELLSTGQNEAFTDNSSTRNSFDRPASVDAEEVAERALSDTLEISSEFRAAWIDADMTANLMNDFQQGSVYDNVPGTEEFQSWAMQYAIEQKEPYAHSPLDDLHSFFWTTLWAIMNNKNQVSENKDESVWRRNLRGTWSDREGVMFALSRRNMDSSYSPMVVNMRSFMGAWKCRTDNQLKECHARAVKLFQSTVATGDDVLDMHTPLMLRGVADYFELVLKHEESMEVVSMKTPTSSSRHIVALLKWNMLHGICIDATLRLVNFKIGHKPSPDAKSMVELVRTSGDGTQAATDDVDTLNSIEEPQSGDAKKERFVDNAEALGRALEILGISNKCRAVWTDADMAVNLNSHFDREREDSEVQGTKEFLSRAMRAADEWEEDYAHGPLDDLHSFFWTTLWATLNNKNQIQTARVVGWQCDLRGTWKERGSVMDTYSNCNMNSSYGPMIISMQSFLGAWRSKMDNLLKEGHVKAAELSKSAETLGEDMLNLYKYLALRGITEYFELVLEYEEPLRLWM</sequence>
<evidence type="ECO:0000313" key="1">
    <source>
        <dbReference type="EMBL" id="KIY62848.1"/>
    </source>
</evidence>